<proteinExistence type="predicted"/>
<organism evidence="1 2">
    <name type="scientific">Caballeronia calidae</name>
    <dbReference type="NCBI Taxonomy" id="1777139"/>
    <lineage>
        <taxon>Bacteria</taxon>
        <taxon>Pseudomonadati</taxon>
        <taxon>Pseudomonadota</taxon>
        <taxon>Betaproteobacteria</taxon>
        <taxon>Burkholderiales</taxon>
        <taxon>Burkholderiaceae</taxon>
        <taxon>Caballeronia</taxon>
    </lineage>
</organism>
<gene>
    <name evidence="1" type="ORF">AWB78_08633</name>
</gene>
<name>A0A158EKZ8_9BURK</name>
<accession>A0A158EKZ8</accession>
<dbReference type="Proteomes" id="UP000071859">
    <property type="component" value="Unassembled WGS sequence"/>
</dbReference>
<comment type="caution">
    <text evidence="1">The sequence shown here is derived from an EMBL/GenBank/DDBJ whole genome shotgun (WGS) entry which is preliminary data.</text>
</comment>
<reference evidence="1" key="1">
    <citation type="submission" date="2016-01" db="EMBL/GenBank/DDBJ databases">
        <authorList>
            <person name="Peeters C."/>
        </authorList>
    </citation>
    <scope>NUCLEOTIDE SEQUENCE</scope>
    <source>
        <strain evidence="1">LMG 29321</strain>
    </source>
</reference>
<sequence>MGLTDRMEQACLCATVRELSPPAPDAFVLLIELADPSLAQPDQLIDLVVAALRLQCGALRIMSHDQSQCVPLHFADDLGRCRLALCPVKLIEQFGKLLIASPRDCQNEFERPSAGPAQFIECFEVVQAKQAPVGHQHQPLDRRKSRKHRLERGQQRFRLCRIAVKYLVIDRQAFGRLHHAEHELPRDQAFLAHAELAHIVFLGAQSFGADRGQVVEHHRQVLVDHRPQQARDHPVNRLLLINQRVHAAQQVLVRDRFDIDLRQGHGFQPAQNAELRIRIAQPIEDHDPEQRLHIDRVPRAAEHTPQLAKAERLPKFGQRPDIAERACRLEAHSRRR</sequence>
<evidence type="ECO:0000313" key="2">
    <source>
        <dbReference type="Proteomes" id="UP000071859"/>
    </source>
</evidence>
<keyword evidence="2" id="KW-1185">Reference proteome</keyword>
<evidence type="ECO:0000313" key="1">
    <source>
        <dbReference type="EMBL" id="SAL07562.1"/>
    </source>
</evidence>
<dbReference type="AlphaFoldDB" id="A0A158EKZ8"/>
<dbReference type="EMBL" id="FCOX02000248">
    <property type="protein sequence ID" value="SAL07562.1"/>
    <property type="molecule type" value="Genomic_DNA"/>
</dbReference>
<protein>
    <submittedName>
        <fullName evidence="1">Uncharacterized protein</fullName>
    </submittedName>
</protein>